<reference evidence="1 2" key="1">
    <citation type="submission" date="2017-03" db="EMBL/GenBank/DDBJ databases">
        <title>Genome of the blue death feigning beetle - Asbolus verrucosus.</title>
        <authorList>
            <person name="Rider S.D."/>
        </authorList>
    </citation>
    <scope>NUCLEOTIDE SEQUENCE [LARGE SCALE GENOMIC DNA]</scope>
    <source>
        <strain evidence="1">Butters</strain>
        <tissue evidence="1">Head and leg muscle</tissue>
    </source>
</reference>
<evidence type="ECO:0000313" key="1">
    <source>
        <dbReference type="EMBL" id="RZB40609.1"/>
    </source>
</evidence>
<dbReference type="AlphaFoldDB" id="A0A482VCA0"/>
<dbReference type="Proteomes" id="UP000292052">
    <property type="component" value="Unassembled WGS sequence"/>
</dbReference>
<dbReference type="EMBL" id="QDEB01117379">
    <property type="protein sequence ID" value="RZB40609.1"/>
    <property type="molecule type" value="Genomic_DNA"/>
</dbReference>
<evidence type="ECO:0000313" key="2">
    <source>
        <dbReference type="Proteomes" id="UP000292052"/>
    </source>
</evidence>
<proteinExistence type="predicted"/>
<organism evidence="1 2">
    <name type="scientific">Asbolus verrucosus</name>
    <name type="common">Desert ironclad beetle</name>
    <dbReference type="NCBI Taxonomy" id="1661398"/>
    <lineage>
        <taxon>Eukaryota</taxon>
        <taxon>Metazoa</taxon>
        <taxon>Ecdysozoa</taxon>
        <taxon>Arthropoda</taxon>
        <taxon>Hexapoda</taxon>
        <taxon>Insecta</taxon>
        <taxon>Pterygota</taxon>
        <taxon>Neoptera</taxon>
        <taxon>Endopterygota</taxon>
        <taxon>Coleoptera</taxon>
        <taxon>Polyphaga</taxon>
        <taxon>Cucujiformia</taxon>
        <taxon>Tenebrionidae</taxon>
        <taxon>Pimeliinae</taxon>
        <taxon>Asbolus</taxon>
    </lineage>
</organism>
<accession>A0A482VCA0</accession>
<dbReference type="OrthoDB" id="8195099at2759"/>
<gene>
    <name evidence="1" type="ORF">BDFB_001589</name>
</gene>
<protein>
    <submittedName>
        <fullName evidence="1">Uncharacterized protein</fullName>
    </submittedName>
</protein>
<sequence>MAFLQEQKTFILEFYFRNGHKIDAVWQQNIPNCLEEFRYEFSEVVFNMTIFQSTINYCITLFRETESIDEEEDCG</sequence>
<comment type="caution">
    <text evidence="1">The sequence shown here is derived from an EMBL/GenBank/DDBJ whole genome shotgun (WGS) entry which is preliminary data.</text>
</comment>
<keyword evidence="2" id="KW-1185">Reference proteome</keyword>
<name>A0A482VCA0_ASBVE</name>